<evidence type="ECO:0000256" key="3">
    <source>
        <dbReference type="ARBA" id="ARBA00005513"/>
    </source>
</evidence>
<dbReference type="HAMAP" id="MF_01398">
    <property type="entry name" value="ATP_synth_b_bprime"/>
    <property type="match status" value="1"/>
</dbReference>
<evidence type="ECO:0000313" key="13">
    <source>
        <dbReference type="EMBL" id="SUZ68847.1"/>
    </source>
</evidence>
<organism evidence="13">
    <name type="scientific">marine metagenome</name>
    <dbReference type="NCBI Taxonomy" id="408172"/>
    <lineage>
        <taxon>unclassified sequences</taxon>
        <taxon>metagenomes</taxon>
        <taxon>ecological metagenomes</taxon>
    </lineage>
</organism>
<keyword evidence="10 12" id="KW-0472">Membrane</keyword>
<dbReference type="PANTHER" id="PTHR33445:SF1">
    <property type="entry name" value="ATP SYNTHASE SUBUNIT B"/>
    <property type="match status" value="1"/>
</dbReference>
<evidence type="ECO:0000256" key="8">
    <source>
        <dbReference type="ARBA" id="ARBA00022989"/>
    </source>
</evidence>
<evidence type="ECO:0000256" key="1">
    <source>
        <dbReference type="ARBA" id="ARBA00004167"/>
    </source>
</evidence>
<dbReference type="Pfam" id="PF00430">
    <property type="entry name" value="ATP-synt_B"/>
    <property type="match status" value="1"/>
</dbReference>
<evidence type="ECO:0000256" key="11">
    <source>
        <dbReference type="ARBA" id="ARBA00025198"/>
    </source>
</evidence>
<keyword evidence="7" id="KW-0375">Hydrogen ion transport</keyword>
<dbReference type="AlphaFoldDB" id="A0A381PRY4"/>
<keyword evidence="6 12" id="KW-0812">Transmembrane</keyword>
<dbReference type="GO" id="GO:0015986">
    <property type="term" value="P:proton motive force-driven ATP synthesis"/>
    <property type="evidence" value="ECO:0007669"/>
    <property type="project" value="InterPro"/>
</dbReference>
<evidence type="ECO:0000256" key="2">
    <source>
        <dbReference type="ARBA" id="ARBA00004308"/>
    </source>
</evidence>
<evidence type="ECO:0000256" key="4">
    <source>
        <dbReference type="ARBA" id="ARBA00022448"/>
    </source>
</evidence>
<evidence type="ECO:0000256" key="9">
    <source>
        <dbReference type="ARBA" id="ARBA00023065"/>
    </source>
</evidence>
<keyword evidence="4" id="KW-0813">Transport</keyword>
<keyword evidence="5" id="KW-0138">CF(0)</keyword>
<accession>A0A381PRY4</accession>
<dbReference type="GO" id="GO:0046961">
    <property type="term" value="F:proton-transporting ATPase activity, rotational mechanism"/>
    <property type="evidence" value="ECO:0007669"/>
    <property type="project" value="TreeGrafter"/>
</dbReference>
<evidence type="ECO:0000256" key="10">
    <source>
        <dbReference type="ARBA" id="ARBA00023136"/>
    </source>
</evidence>
<feature type="transmembrane region" description="Helical" evidence="12">
    <location>
        <begin position="12"/>
        <end position="32"/>
    </location>
</feature>
<keyword evidence="9" id="KW-0406">Ion transport</keyword>
<evidence type="ECO:0008006" key="14">
    <source>
        <dbReference type="Google" id="ProtNLM"/>
    </source>
</evidence>
<keyword evidence="8 12" id="KW-1133">Transmembrane helix</keyword>
<gene>
    <name evidence="13" type="ORF">METZ01_LOCUS21701</name>
</gene>
<dbReference type="CDD" id="cd06503">
    <property type="entry name" value="ATP-synt_Fo_b"/>
    <property type="match status" value="1"/>
</dbReference>
<comment type="function">
    <text evidence="11">F(1)F(0) ATP synthase produces ATP from ADP in the presence of a proton or sodium gradient. F-type ATPases consist of two structural domains, F(1) containing the extramembraneous catalytic core and F(0) containing the membrane proton channel, linked together by a central stalk and a peripheral stalk. During catalysis, ATP synthesis in the catalytic domain of F(1) is coupled via a rotary mechanism of the central stalk subunits to proton translocation.</text>
</comment>
<evidence type="ECO:0000256" key="7">
    <source>
        <dbReference type="ARBA" id="ARBA00022781"/>
    </source>
</evidence>
<dbReference type="GO" id="GO:0045259">
    <property type="term" value="C:proton-transporting ATP synthase complex"/>
    <property type="evidence" value="ECO:0007669"/>
    <property type="project" value="UniProtKB-KW"/>
</dbReference>
<dbReference type="InterPro" id="IPR050059">
    <property type="entry name" value="ATP_synthase_B_chain"/>
</dbReference>
<protein>
    <recommendedName>
        <fullName evidence="14">ATP synthase YMF19-like N-terminal domain-containing protein</fullName>
    </recommendedName>
</protein>
<proteinExistence type="inferred from homology"/>
<sequence length="159" mass="18182">MPQLDFSTFVPQLFWLFLSLSFLYLILSRIALPRISDVIEERKDIIAQDIDKAKALSNDTDLAIEELDIKIAEAKSKSLELINSSRKKILDLNDSEKRKFDEEISKEIKKAEDEILINKDLAMSRISEIAEEITAEMLSNILPGEVDKKSLEKLSKDIN</sequence>
<dbReference type="GO" id="GO:0012505">
    <property type="term" value="C:endomembrane system"/>
    <property type="evidence" value="ECO:0007669"/>
    <property type="project" value="UniProtKB-SubCell"/>
</dbReference>
<comment type="similarity">
    <text evidence="3">Belongs to the ATPase B chain family.</text>
</comment>
<comment type="subcellular location">
    <subcellularLocation>
        <location evidence="2">Endomembrane system</location>
    </subcellularLocation>
    <subcellularLocation>
        <location evidence="1">Membrane</location>
        <topology evidence="1">Single-pass membrane protein</topology>
    </subcellularLocation>
</comment>
<reference evidence="13" key="1">
    <citation type="submission" date="2018-05" db="EMBL/GenBank/DDBJ databases">
        <authorList>
            <person name="Lanie J.A."/>
            <person name="Ng W.-L."/>
            <person name="Kazmierczak K.M."/>
            <person name="Andrzejewski T.M."/>
            <person name="Davidsen T.M."/>
            <person name="Wayne K.J."/>
            <person name="Tettelin H."/>
            <person name="Glass J.I."/>
            <person name="Rusch D."/>
            <person name="Podicherti R."/>
            <person name="Tsui H.-C.T."/>
            <person name="Winkler M.E."/>
        </authorList>
    </citation>
    <scope>NUCLEOTIDE SEQUENCE</scope>
</reference>
<name>A0A381PRY4_9ZZZZ</name>
<dbReference type="InterPro" id="IPR002146">
    <property type="entry name" value="ATP_synth_b/b'su_bac/chlpt"/>
</dbReference>
<dbReference type="EMBL" id="UINC01001045">
    <property type="protein sequence ID" value="SUZ68847.1"/>
    <property type="molecule type" value="Genomic_DNA"/>
</dbReference>
<dbReference type="PANTHER" id="PTHR33445">
    <property type="entry name" value="ATP SYNTHASE SUBUNIT B', CHLOROPLASTIC"/>
    <property type="match status" value="1"/>
</dbReference>
<evidence type="ECO:0000256" key="5">
    <source>
        <dbReference type="ARBA" id="ARBA00022547"/>
    </source>
</evidence>
<evidence type="ECO:0000256" key="12">
    <source>
        <dbReference type="SAM" id="Phobius"/>
    </source>
</evidence>
<evidence type="ECO:0000256" key="6">
    <source>
        <dbReference type="ARBA" id="ARBA00022692"/>
    </source>
</evidence>